<comment type="caution">
    <text evidence="2">The sequence shown here is derived from an EMBL/GenBank/DDBJ whole genome shotgun (WGS) entry which is preliminary data.</text>
</comment>
<evidence type="ECO:0000256" key="1">
    <source>
        <dbReference type="SAM" id="MobiDB-lite"/>
    </source>
</evidence>
<reference evidence="2 3" key="1">
    <citation type="journal article" date="2018" name="Mol. Plant">
        <title>The genome of Artemisia annua provides insight into the evolution of Asteraceae family and artemisinin biosynthesis.</title>
        <authorList>
            <person name="Shen Q."/>
            <person name="Zhang L."/>
            <person name="Liao Z."/>
            <person name="Wang S."/>
            <person name="Yan T."/>
            <person name="Shi P."/>
            <person name="Liu M."/>
            <person name="Fu X."/>
            <person name="Pan Q."/>
            <person name="Wang Y."/>
            <person name="Lv Z."/>
            <person name="Lu X."/>
            <person name="Zhang F."/>
            <person name="Jiang W."/>
            <person name="Ma Y."/>
            <person name="Chen M."/>
            <person name="Hao X."/>
            <person name="Li L."/>
            <person name="Tang Y."/>
            <person name="Lv G."/>
            <person name="Zhou Y."/>
            <person name="Sun X."/>
            <person name="Brodelius P.E."/>
            <person name="Rose J.K.C."/>
            <person name="Tang K."/>
        </authorList>
    </citation>
    <scope>NUCLEOTIDE SEQUENCE [LARGE SCALE GENOMIC DNA]</scope>
    <source>
        <strain evidence="3">cv. Huhao1</strain>
        <tissue evidence="2">Leaf</tissue>
    </source>
</reference>
<feature type="region of interest" description="Disordered" evidence="1">
    <location>
        <begin position="232"/>
        <end position="257"/>
    </location>
</feature>
<accession>A0A2U1ML57</accession>
<feature type="region of interest" description="Disordered" evidence="1">
    <location>
        <begin position="286"/>
        <end position="334"/>
    </location>
</feature>
<dbReference type="AlphaFoldDB" id="A0A2U1ML57"/>
<sequence length="476" mass="53427">MLTSLPSETIPPPTNTEESATNVPSLHHNIMLAQMPGHTVSTDKQKNIVDEISNKFPLSTQPYCYPSFSEVPDTARLLCTQDLSMIDDNRQTIIPQHLKLNDQHLPLPSASEGIRLHNSANESESTAYQTHPHLTSHTCYTPSMDKGKSKIFEVSNKDQTFQQACASASFSESDTDVQLLCTENFSSMANSQHQITPGHLTYSSQHLPLPSHSHVAARSSNESKHCYYRKVQPVSSRNRGRGRPRKRSITSIQEPANAANISDSTQYLCQPGSSSNESAQAQFIPTNATNLNPSTSGLRRHRRGAVHSSSARNQRRGQPRDRDRPARQSPPDTYIHMGQCDRVCRHCKARFWYDERVTVSNRRWSEYHKCCNGGKVRLDTQPDFQKSVHGLRADIVANLIDVLDEHNELVQLFRTARNKMADANIPQFKVRLYGVVGSRQHELPTGDSIGAIVFEGGADVETDFDVVIERHDRRLQ</sequence>
<protein>
    <recommendedName>
        <fullName evidence="4">Helitron helicase-like domain-containing protein</fullName>
    </recommendedName>
</protein>
<dbReference type="EMBL" id="PKPP01004971">
    <property type="protein sequence ID" value="PWA61995.1"/>
    <property type="molecule type" value="Genomic_DNA"/>
</dbReference>
<gene>
    <name evidence="2" type="ORF">CTI12_AA368500</name>
</gene>
<dbReference type="OrthoDB" id="2448079at2759"/>
<proteinExistence type="predicted"/>
<evidence type="ECO:0000313" key="2">
    <source>
        <dbReference type="EMBL" id="PWA61995.1"/>
    </source>
</evidence>
<keyword evidence="3" id="KW-1185">Reference proteome</keyword>
<feature type="compositionally biased region" description="Polar residues" evidence="1">
    <location>
        <begin position="286"/>
        <end position="297"/>
    </location>
</feature>
<feature type="compositionally biased region" description="Basic residues" evidence="1">
    <location>
        <begin position="238"/>
        <end position="248"/>
    </location>
</feature>
<evidence type="ECO:0008006" key="4">
    <source>
        <dbReference type="Google" id="ProtNLM"/>
    </source>
</evidence>
<dbReference type="Proteomes" id="UP000245207">
    <property type="component" value="Unassembled WGS sequence"/>
</dbReference>
<name>A0A2U1ML57_ARTAN</name>
<feature type="region of interest" description="Disordered" evidence="1">
    <location>
        <begin position="1"/>
        <end position="21"/>
    </location>
</feature>
<organism evidence="2 3">
    <name type="scientific">Artemisia annua</name>
    <name type="common">Sweet wormwood</name>
    <dbReference type="NCBI Taxonomy" id="35608"/>
    <lineage>
        <taxon>Eukaryota</taxon>
        <taxon>Viridiplantae</taxon>
        <taxon>Streptophyta</taxon>
        <taxon>Embryophyta</taxon>
        <taxon>Tracheophyta</taxon>
        <taxon>Spermatophyta</taxon>
        <taxon>Magnoliopsida</taxon>
        <taxon>eudicotyledons</taxon>
        <taxon>Gunneridae</taxon>
        <taxon>Pentapetalae</taxon>
        <taxon>asterids</taxon>
        <taxon>campanulids</taxon>
        <taxon>Asterales</taxon>
        <taxon>Asteraceae</taxon>
        <taxon>Asteroideae</taxon>
        <taxon>Anthemideae</taxon>
        <taxon>Artemisiinae</taxon>
        <taxon>Artemisia</taxon>
    </lineage>
</organism>
<evidence type="ECO:0000313" key="3">
    <source>
        <dbReference type="Proteomes" id="UP000245207"/>
    </source>
</evidence>